<keyword evidence="7" id="KW-1185">Reference proteome</keyword>
<keyword evidence="2" id="KW-0479">Metal-binding</keyword>
<evidence type="ECO:0000256" key="1">
    <source>
        <dbReference type="ARBA" id="ARBA00022670"/>
    </source>
</evidence>
<feature type="domain" description="Ig-like" evidence="5">
    <location>
        <begin position="397"/>
        <end position="475"/>
    </location>
</feature>
<keyword evidence="3" id="KW-0378">Hydrolase</keyword>
<dbReference type="InterPro" id="IPR002933">
    <property type="entry name" value="Peptidase_M20"/>
</dbReference>
<feature type="coiled-coil region" evidence="4">
    <location>
        <begin position="4"/>
        <end position="31"/>
    </location>
</feature>
<evidence type="ECO:0000313" key="7">
    <source>
        <dbReference type="Proteomes" id="UP001296993"/>
    </source>
</evidence>
<sequence>MMDSKLRENKLQALEANKEALMQRVEEQAGEYLSWLIEFASIPSISATGEGVRECAEHLASRIASIGLKPELLETGAHPIVWAAAGESERKLLVYGHYDVVPPGDDAQWKFPPFEPTVFEGSLWGRGVGDSKGQMIAHLCALAAWIDVFGELPPFQINFMFDGEDEIGCGDTSDYIRANVDRFRADFLYTSDASTLGVWDPALFLGIRGALYVELNAKGADNEWHSGSYGSILPNPVTQMAQAIATLVDKDGRVAIDGFFDGMEPITTELRDLAAKLPAGFLPPAETFGVREFERDAPIDSMFFEPRMCVCGIEGGYTGQGLKMAVPTSATAKIDFALLKGQRPSHVATLLRAHLDAHGFEDIEITVLSDAPPSGVTGDHPLVSTAVAALESVWGRPPVVIPSIGGGGVFATFVDAVGLDCLLVPYAQPDMQEHSAQEHLSLEWFTNGIKTSAEVFRRLAIAALERFEAGSAHAC</sequence>
<keyword evidence="1" id="KW-0645">Protease</keyword>
<evidence type="ECO:0000256" key="3">
    <source>
        <dbReference type="ARBA" id="ARBA00022801"/>
    </source>
</evidence>
<dbReference type="InterPro" id="IPR001261">
    <property type="entry name" value="ArgE/DapE_CS"/>
</dbReference>
<evidence type="ECO:0000313" key="6">
    <source>
        <dbReference type="EMBL" id="MBP2388409.1"/>
    </source>
</evidence>
<protein>
    <submittedName>
        <fullName evidence="6">Acetylornithine deacetylase/succinyl-diaminopimelate desuccinylase-like protein</fullName>
    </submittedName>
</protein>
<accession>A0ABS4XIV8</accession>
<reference evidence="6 7" key="1">
    <citation type="submission" date="2021-03" db="EMBL/GenBank/DDBJ databases">
        <title>Sequencing the genomes of 1000 actinobacteria strains.</title>
        <authorList>
            <person name="Klenk H.-P."/>
        </authorList>
    </citation>
    <scope>NUCLEOTIDE SEQUENCE [LARGE SCALE GENOMIC DNA]</scope>
    <source>
        <strain evidence="6 7">DSM 15797</strain>
    </source>
</reference>
<dbReference type="Pfam" id="PF01546">
    <property type="entry name" value="Peptidase_M20"/>
    <property type="match status" value="1"/>
</dbReference>
<dbReference type="PROSITE" id="PS00758">
    <property type="entry name" value="ARGE_DAPE_CPG2_1"/>
    <property type="match status" value="1"/>
</dbReference>
<dbReference type="PROSITE" id="PS50835">
    <property type="entry name" value="IG_LIKE"/>
    <property type="match status" value="1"/>
</dbReference>
<dbReference type="InterPro" id="IPR011650">
    <property type="entry name" value="Peptidase_M20_dimer"/>
</dbReference>
<dbReference type="PANTHER" id="PTHR43270">
    <property type="entry name" value="BETA-ALA-HIS DIPEPTIDASE"/>
    <property type="match status" value="1"/>
</dbReference>
<dbReference type="Gene3D" id="3.40.630.10">
    <property type="entry name" value="Zn peptidases"/>
    <property type="match status" value="1"/>
</dbReference>
<evidence type="ECO:0000259" key="5">
    <source>
        <dbReference type="PROSITE" id="PS50835"/>
    </source>
</evidence>
<gene>
    <name evidence="6" type="ORF">JOF47_003982</name>
</gene>
<evidence type="ECO:0000256" key="4">
    <source>
        <dbReference type="SAM" id="Coils"/>
    </source>
</evidence>
<dbReference type="EMBL" id="JAGIOF010000003">
    <property type="protein sequence ID" value="MBP2388409.1"/>
    <property type="molecule type" value="Genomic_DNA"/>
</dbReference>
<evidence type="ECO:0000256" key="2">
    <source>
        <dbReference type="ARBA" id="ARBA00022723"/>
    </source>
</evidence>
<dbReference type="Pfam" id="PF07687">
    <property type="entry name" value="M20_dimer"/>
    <property type="match status" value="1"/>
</dbReference>
<keyword evidence="4" id="KW-0175">Coiled coil</keyword>
<dbReference type="SUPFAM" id="SSF53187">
    <property type="entry name" value="Zn-dependent exopeptidases"/>
    <property type="match status" value="1"/>
</dbReference>
<dbReference type="InterPro" id="IPR051458">
    <property type="entry name" value="Cyt/Met_Dipeptidase"/>
</dbReference>
<dbReference type="InterPro" id="IPR007110">
    <property type="entry name" value="Ig-like_dom"/>
</dbReference>
<dbReference type="Gene3D" id="3.30.70.360">
    <property type="match status" value="1"/>
</dbReference>
<name>A0ABS4XIV8_9MICC</name>
<comment type="caution">
    <text evidence="6">The sequence shown here is derived from an EMBL/GenBank/DDBJ whole genome shotgun (WGS) entry which is preliminary data.</text>
</comment>
<proteinExistence type="predicted"/>
<dbReference type="PANTHER" id="PTHR43270:SF8">
    <property type="entry name" value="DI- AND TRIPEPTIDASE DUG2-RELATED"/>
    <property type="match status" value="1"/>
</dbReference>
<dbReference type="Proteomes" id="UP001296993">
    <property type="component" value="Unassembled WGS sequence"/>
</dbReference>
<organism evidence="6 7">
    <name type="scientific">Paeniglutamicibacter kerguelensis</name>
    <dbReference type="NCBI Taxonomy" id="254788"/>
    <lineage>
        <taxon>Bacteria</taxon>
        <taxon>Bacillati</taxon>
        <taxon>Actinomycetota</taxon>
        <taxon>Actinomycetes</taxon>
        <taxon>Micrococcales</taxon>
        <taxon>Micrococcaceae</taxon>
        <taxon>Paeniglutamicibacter</taxon>
    </lineage>
</organism>